<evidence type="ECO:0000256" key="7">
    <source>
        <dbReference type="SAM" id="Phobius"/>
    </source>
</evidence>
<proteinExistence type="predicted"/>
<feature type="transmembrane region" description="Helical" evidence="7">
    <location>
        <begin position="172"/>
        <end position="193"/>
    </location>
</feature>
<dbReference type="InterPro" id="IPR017039">
    <property type="entry name" value="Virul_fac_BrkB"/>
</dbReference>
<feature type="transmembrane region" description="Helical" evidence="7">
    <location>
        <begin position="213"/>
        <end position="234"/>
    </location>
</feature>
<keyword evidence="2" id="KW-1003">Cell membrane</keyword>
<gene>
    <name evidence="8" type="ORF">AMOR_03250</name>
</gene>
<evidence type="ECO:0000313" key="9">
    <source>
        <dbReference type="Proteomes" id="UP001162891"/>
    </source>
</evidence>
<dbReference type="EMBL" id="AP025591">
    <property type="protein sequence ID" value="BDG01329.1"/>
    <property type="molecule type" value="Genomic_DNA"/>
</dbReference>
<evidence type="ECO:0000256" key="4">
    <source>
        <dbReference type="ARBA" id="ARBA00022989"/>
    </source>
</evidence>
<protein>
    <submittedName>
        <fullName evidence="8">Uncharacterized protein</fullName>
    </submittedName>
</protein>
<keyword evidence="4 7" id="KW-1133">Transmembrane helix</keyword>
<keyword evidence="9" id="KW-1185">Reference proteome</keyword>
<evidence type="ECO:0000256" key="3">
    <source>
        <dbReference type="ARBA" id="ARBA00022692"/>
    </source>
</evidence>
<feature type="transmembrane region" description="Helical" evidence="7">
    <location>
        <begin position="129"/>
        <end position="152"/>
    </location>
</feature>
<accession>A0ABM7WPD8</accession>
<reference evidence="9" key="1">
    <citation type="journal article" date="2022" name="Int. J. Syst. Evol. Microbiol.">
        <title>Anaeromyxobacter oryzae sp. nov., Anaeromyxobacter diazotrophicus sp. nov. and Anaeromyxobacter paludicola sp. nov., isolated from paddy soils.</title>
        <authorList>
            <person name="Itoh H."/>
            <person name="Xu Z."/>
            <person name="Mise K."/>
            <person name="Masuda Y."/>
            <person name="Ushijima N."/>
            <person name="Hayakawa C."/>
            <person name="Shiratori Y."/>
            <person name="Senoo K."/>
        </authorList>
    </citation>
    <scope>NUCLEOTIDE SEQUENCE [LARGE SCALE GENOMIC DNA]</scope>
    <source>
        <strain evidence="9">Red232</strain>
    </source>
</reference>
<dbReference type="Proteomes" id="UP001162891">
    <property type="component" value="Chromosome"/>
</dbReference>
<feature type="transmembrane region" description="Helical" evidence="7">
    <location>
        <begin position="62"/>
        <end position="82"/>
    </location>
</feature>
<keyword evidence="5 7" id="KW-0472">Membrane</keyword>
<dbReference type="PANTHER" id="PTHR30213:SF0">
    <property type="entry name" value="UPF0761 MEMBRANE PROTEIN YIHY"/>
    <property type="match status" value="1"/>
</dbReference>
<dbReference type="NCBIfam" id="TIGR00765">
    <property type="entry name" value="yihY_not_rbn"/>
    <property type="match status" value="1"/>
</dbReference>
<organism evidence="8 9">
    <name type="scientific">Anaeromyxobacter oryzae</name>
    <dbReference type="NCBI Taxonomy" id="2918170"/>
    <lineage>
        <taxon>Bacteria</taxon>
        <taxon>Pseudomonadati</taxon>
        <taxon>Myxococcota</taxon>
        <taxon>Myxococcia</taxon>
        <taxon>Myxococcales</taxon>
        <taxon>Cystobacterineae</taxon>
        <taxon>Anaeromyxobacteraceae</taxon>
        <taxon>Anaeromyxobacter</taxon>
    </lineage>
</organism>
<dbReference type="Pfam" id="PF03631">
    <property type="entry name" value="Virul_fac_BrkB"/>
    <property type="match status" value="1"/>
</dbReference>
<evidence type="ECO:0000256" key="2">
    <source>
        <dbReference type="ARBA" id="ARBA00022475"/>
    </source>
</evidence>
<evidence type="ECO:0000256" key="6">
    <source>
        <dbReference type="SAM" id="MobiDB-lite"/>
    </source>
</evidence>
<sequence>MLPSAIITSPLVRLRTFFTGRIWDVRLSDLPWWKAALYRASRIIYSTARGFFDDRLTVRAAALTYFSVLSVVPFLAFAFAILKGFGAYRTFVQGTVRPYLDETFAPNPALHQAVVRILAFVDTTDFSKLGAVGLVALVYTSITLVSSVEAALNDVFGAKTTRPVLRQVTDYVTLLVTAPLLVFVATTASAAAQSSSVVLFLRDRLGLGPVIDWALGLTPVAVVGLALFAIYVILPNVRIRILSALIGAAVAALLWQGALVLQIQLQMGVARYNAIYSVLGAIPIFLVWTYVSWVIVLLGAEIASSHQDEQSVRLRMHGGEHADQALRESLAIAAVARVTRDFLSGGPRRTASDLAALLEVPAPTVDDVLGALVRGGVLLRAVCGHVIVYVPGGDVDALRATDVRDALRRDPRVDDVRLGIERHLGSDLQQLLRAEEEDRRRSPHDLTLRELADLASERDRPSRGDRDRPDRDREPPAPPPRARDDGDGRAVLDAKQPDVPG</sequence>
<feature type="region of interest" description="Disordered" evidence="6">
    <location>
        <begin position="434"/>
        <end position="501"/>
    </location>
</feature>
<evidence type="ECO:0000256" key="1">
    <source>
        <dbReference type="ARBA" id="ARBA00004651"/>
    </source>
</evidence>
<evidence type="ECO:0000256" key="5">
    <source>
        <dbReference type="ARBA" id="ARBA00023136"/>
    </source>
</evidence>
<dbReference type="PANTHER" id="PTHR30213">
    <property type="entry name" value="INNER MEMBRANE PROTEIN YHJD"/>
    <property type="match status" value="1"/>
</dbReference>
<feature type="transmembrane region" description="Helical" evidence="7">
    <location>
        <begin position="241"/>
        <end position="263"/>
    </location>
</feature>
<evidence type="ECO:0000313" key="8">
    <source>
        <dbReference type="EMBL" id="BDG01329.1"/>
    </source>
</evidence>
<comment type="subcellular location">
    <subcellularLocation>
        <location evidence="1">Cell membrane</location>
        <topology evidence="1">Multi-pass membrane protein</topology>
    </subcellularLocation>
</comment>
<name>A0ABM7WPD8_9BACT</name>
<keyword evidence="3 7" id="KW-0812">Transmembrane</keyword>
<feature type="transmembrane region" description="Helical" evidence="7">
    <location>
        <begin position="275"/>
        <end position="300"/>
    </location>
</feature>